<evidence type="ECO:0008006" key="4">
    <source>
        <dbReference type="Google" id="ProtNLM"/>
    </source>
</evidence>
<dbReference type="Proteomes" id="UP001630127">
    <property type="component" value="Unassembled WGS sequence"/>
</dbReference>
<sequence length="246" mass="27366">MENNPIQEEEDARVPKPNRDRDAGPPSIQEPTDTLRFDGEEVRDIPPKPREEEKQAMVSDDGATINQIESDEDPHSFFDVDDANYSLLERDKQLVNGKAPVQSTLGVVSGLEEGLERDGIEFPVTNLTIAEAWNGQNWNEEFIISAFPNFNMQLLVGKSICLDQGHDSIVWKVGGGVIRDSIGNLVAAFSSFYAQIQMNLFAELVGVLDDLRLCKKLNLQKVIIGSRFDNGNAYYHWKAQTSLAAG</sequence>
<feature type="compositionally biased region" description="Basic and acidic residues" evidence="1">
    <location>
        <begin position="12"/>
        <end position="23"/>
    </location>
</feature>
<protein>
    <recommendedName>
        <fullName evidence="4">RNase H type-1 domain-containing protein</fullName>
    </recommendedName>
</protein>
<proteinExistence type="predicted"/>
<dbReference type="EMBL" id="JBJUIK010000007">
    <property type="protein sequence ID" value="KAL3522837.1"/>
    <property type="molecule type" value="Genomic_DNA"/>
</dbReference>
<feature type="region of interest" description="Disordered" evidence="1">
    <location>
        <begin position="1"/>
        <end position="60"/>
    </location>
</feature>
<reference evidence="2 3" key="1">
    <citation type="submission" date="2024-11" db="EMBL/GenBank/DDBJ databases">
        <title>A near-complete genome assembly of Cinchona calisaya.</title>
        <authorList>
            <person name="Lian D.C."/>
            <person name="Zhao X.W."/>
            <person name="Wei L."/>
        </authorList>
    </citation>
    <scope>NUCLEOTIDE SEQUENCE [LARGE SCALE GENOMIC DNA]</scope>
    <source>
        <tissue evidence="2">Nenye</tissue>
    </source>
</reference>
<gene>
    <name evidence="2" type="ORF">ACH5RR_015671</name>
</gene>
<feature type="compositionally biased region" description="Basic and acidic residues" evidence="1">
    <location>
        <begin position="33"/>
        <end position="55"/>
    </location>
</feature>
<dbReference type="AlphaFoldDB" id="A0ABD2ZTT8"/>
<keyword evidence="3" id="KW-1185">Reference proteome</keyword>
<evidence type="ECO:0000313" key="3">
    <source>
        <dbReference type="Proteomes" id="UP001630127"/>
    </source>
</evidence>
<name>A0ABD2ZTT8_9GENT</name>
<organism evidence="2 3">
    <name type="scientific">Cinchona calisaya</name>
    <dbReference type="NCBI Taxonomy" id="153742"/>
    <lineage>
        <taxon>Eukaryota</taxon>
        <taxon>Viridiplantae</taxon>
        <taxon>Streptophyta</taxon>
        <taxon>Embryophyta</taxon>
        <taxon>Tracheophyta</taxon>
        <taxon>Spermatophyta</taxon>
        <taxon>Magnoliopsida</taxon>
        <taxon>eudicotyledons</taxon>
        <taxon>Gunneridae</taxon>
        <taxon>Pentapetalae</taxon>
        <taxon>asterids</taxon>
        <taxon>lamiids</taxon>
        <taxon>Gentianales</taxon>
        <taxon>Rubiaceae</taxon>
        <taxon>Cinchonoideae</taxon>
        <taxon>Cinchoneae</taxon>
        <taxon>Cinchona</taxon>
    </lineage>
</organism>
<evidence type="ECO:0000256" key="1">
    <source>
        <dbReference type="SAM" id="MobiDB-lite"/>
    </source>
</evidence>
<comment type="caution">
    <text evidence="2">The sequence shown here is derived from an EMBL/GenBank/DDBJ whole genome shotgun (WGS) entry which is preliminary data.</text>
</comment>
<accession>A0ABD2ZTT8</accession>
<evidence type="ECO:0000313" key="2">
    <source>
        <dbReference type="EMBL" id="KAL3522837.1"/>
    </source>
</evidence>